<name>A0A6B2NRW2_9RHOB</name>
<evidence type="ECO:0000313" key="1">
    <source>
        <dbReference type="EMBL" id="NDW44605.1"/>
    </source>
</evidence>
<sequence length="142" mass="14496">MGPVPKGPADTSALDPAVVQSVEFQNQEIKDYAPTMIVTPPDQMIGQAAGLAAQSAAQYFDGVTKLVMASQSVMLKKMSEDLVAGNIATAAEDGLIIAETELLLAGAMAVAAAGGAMEAASASFGISKINESVQARQAQARK</sequence>
<accession>A0A6B2NRW2</accession>
<dbReference type="AlphaFoldDB" id="A0A6B2NRW2"/>
<gene>
    <name evidence="1" type="ORF">G0P99_06520</name>
</gene>
<dbReference type="EMBL" id="JAAGOX010000010">
    <property type="protein sequence ID" value="NDW44605.1"/>
    <property type="molecule type" value="Genomic_DNA"/>
</dbReference>
<proteinExistence type="predicted"/>
<organism evidence="1">
    <name type="scientific">Ruegeria sp. PrR005</name>
    <dbReference type="NCBI Taxonomy" id="2706882"/>
    <lineage>
        <taxon>Bacteria</taxon>
        <taxon>Pseudomonadati</taxon>
        <taxon>Pseudomonadota</taxon>
        <taxon>Alphaproteobacteria</taxon>
        <taxon>Rhodobacterales</taxon>
        <taxon>Roseobacteraceae</taxon>
        <taxon>Ruegeria</taxon>
    </lineage>
</organism>
<reference evidence="1" key="1">
    <citation type="submission" date="2020-02" db="EMBL/GenBank/DDBJ databases">
        <title>Delineation of the pyrene-degrading pathway in Roseobacter clade bacteria by genomic analysis.</title>
        <authorList>
            <person name="Zhou H."/>
            <person name="Wang H."/>
        </authorList>
    </citation>
    <scope>NUCLEOTIDE SEQUENCE</scope>
    <source>
        <strain evidence="1">PrR005</strain>
    </source>
</reference>
<protein>
    <submittedName>
        <fullName evidence="1">Uncharacterized protein</fullName>
    </submittedName>
</protein>
<comment type="caution">
    <text evidence="1">The sequence shown here is derived from an EMBL/GenBank/DDBJ whole genome shotgun (WGS) entry which is preliminary data.</text>
</comment>